<protein>
    <recommendedName>
        <fullName evidence="4">ABC transporter substrate-binding protein</fullName>
    </recommendedName>
</protein>
<dbReference type="Proteomes" id="UP000183940">
    <property type="component" value="Unassembled WGS sequence"/>
</dbReference>
<keyword evidence="1" id="KW-0732">Signal</keyword>
<dbReference type="Gene3D" id="3.40.190.10">
    <property type="entry name" value="Periplasmic binding protein-like II"/>
    <property type="match status" value="1"/>
</dbReference>
<dbReference type="InterPro" id="IPR050490">
    <property type="entry name" value="Bact_solute-bd_prot1"/>
</dbReference>
<dbReference type="Pfam" id="PF13416">
    <property type="entry name" value="SBP_bac_8"/>
    <property type="match status" value="1"/>
</dbReference>
<name>A0A1L9QSD8_9CYAN</name>
<evidence type="ECO:0000256" key="1">
    <source>
        <dbReference type="SAM" id="SignalP"/>
    </source>
</evidence>
<gene>
    <name evidence="2" type="ORF">BI308_10735</name>
</gene>
<dbReference type="STRING" id="1925591.BI308_10735"/>
<dbReference type="SUPFAM" id="SSF53850">
    <property type="entry name" value="Periplasmic binding protein-like II"/>
    <property type="match status" value="1"/>
</dbReference>
<organism evidence="2 3">
    <name type="scientific">Roseofilum reptotaenium AO1-A</name>
    <dbReference type="NCBI Taxonomy" id="1925591"/>
    <lineage>
        <taxon>Bacteria</taxon>
        <taxon>Bacillati</taxon>
        <taxon>Cyanobacteriota</taxon>
        <taxon>Cyanophyceae</taxon>
        <taxon>Desertifilales</taxon>
        <taxon>Desertifilaceae</taxon>
        <taxon>Roseofilum</taxon>
    </lineage>
</organism>
<comment type="caution">
    <text evidence="2">The sequence shown here is derived from an EMBL/GenBank/DDBJ whole genome shotgun (WGS) entry which is preliminary data.</text>
</comment>
<sequence length="464" mass="52595">MKILRSKKLMGLCCSVLLLASCGASVDTPSTQSGQKPSPSDGTITIWWTRSFYIQEDEALEAAIAQWEKETGHTAELFFFDEDDLPGKIANALKRNAPPEIVFSPRIAFTSVPLWAWEGKLADVSSVVEPLKEQYSSSAIEAVSLYNQKSQKRSIYATPIGQRTIHIHYWRDLLAEAGLNEADIPQEWEAFWNFWKQAQDNLRAKGYTDIYCCGFPMSAEATDTHFIFEQILEAYDIPIVDEEGNLIDNQEIRQQVARAMEFFASFYREGYVSPDADNWTNGSNNKAFLNQNVLMTINPTLSIPNAQKEDEEIYQERIVTIGFPQEPDGEIPRYVVTLKQVALFESSPNPEIAKDFLSYFIEPEHLEPYLENSLGRYFPVMPELAAKSFWNNPADPHVFAATQQFQRGETIPSAQSLNPAYSTLQSENIWGLAIEGMVAEGKSGEEATEEAFSRIREIFRAWER</sequence>
<dbReference type="PANTHER" id="PTHR43649:SF12">
    <property type="entry name" value="DIACETYLCHITOBIOSE BINDING PROTEIN DASA"/>
    <property type="match status" value="1"/>
</dbReference>
<reference evidence="2" key="1">
    <citation type="submission" date="2016-10" db="EMBL/GenBank/DDBJ databases">
        <title>CRISPR-Cas defence system in Roseofilum reptotaenium: evidence of a bacteriophage-cyanobacterium arms race in the coral black band disease.</title>
        <authorList>
            <person name="Buerger P."/>
            <person name="Wood-Charlson E.M."/>
            <person name="Weynberg K.D."/>
            <person name="Willis B."/>
            <person name="Van Oppen M.J."/>
        </authorList>
    </citation>
    <scope>NUCLEOTIDE SEQUENCE [LARGE SCALE GENOMIC DNA]</scope>
    <source>
        <strain evidence="2">AO1-A</strain>
    </source>
</reference>
<feature type="signal peptide" evidence="1">
    <location>
        <begin position="1"/>
        <end position="26"/>
    </location>
</feature>
<evidence type="ECO:0000313" key="3">
    <source>
        <dbReference type="Proteomes" id="UP000183940"/>
    </source>
</evidence>
<dbReference type="InterPro" id="IPR006059">
    <property type="entry name" value="SBP"/>
</dbReference>
<dbReference type="EMBL" id="MLAW01000015">
    <property type="protein sequence ID" value="OJJ25615.1"/>
    <property type="molecule type" value="Genomic_DNA"/>
</dbReference>
<evidence type="ECO:0000313" key="2">
    <source>
        <dbReference type="EMBL" id="OJJ25615.1"/>
    </source>
</evidence>
<dbReference type="AlphaFoldDB" id="A0A1L9QSD8"/>
<keyword evidence="3" id="KW-1185">Reference proteome</keyword>
<evidence type="ECO:0008006" key="4">
    <source>
        <dbReference type="Google" id="ProtNLM"/>
    </source>
</evidence>
<dbReference type="PROSITE" id="PS51257">
    <property type="entry name" value="PROKAR_LIPOPROTEIN"/>
    <property type="match status" value="1"/>
</dbReference>
<proteinExistence type="predicted"/>
<accession>A0A1L9QSD8</accession>
<feature type="chain" id="PRO_5009887394" description="ABC transporter substrate-binding protein" evidence="1">
    <location>
        <begin position="27"/>
        <end position="464"/>
    </location>
</feature>
<dbReference type="PANTHER" id="PTHR43649">
    <property type="entry name" value="ARABINOSE-BINDING PROTEIN-RELATED"/>
    <property type="match status" value="1"/>
</dbReference>